<organism evidence="2">
    <name type="scientific">Candidatus Nitrotoga fabula</name>
    <dbReference type="NCBI Taxonomy" id="2182327"/>
    <lineage>
        <taxon>Bacteria</taxon>
        <taxon>Pseudomonadati</taxon>
        <taxon>Pseudomonadota</taxon>
        <taxon>Betaproteobacteria</taxon>
        <taxon>Nitrosomonadales</taxon>
        <taxon>Gallionellaceae</taxon>
        <taxon>Candidatus Nitrotoga</taxon>
    </lineage>
</organism>
<dbReference type="EMBL" id="LS423452">
    <property type="protein sequence ID" value="SPS05227.1"/>
    <property type="molecule type" value="Genomic_DNA"/>
</dbReference>
<gene>
    <name evidence="2" type="ORF">NITFAB_0816</name>
</gene>
<name>A0A2X0QUS3_9PROT</name>
<sequence>MIDQDKYWSPRSFMEQRRPGSFSDTDVVKESQLDSLKLEYHLDTLSTRKQEYDFEEFARKLCQLEIQPNLRPQTGPVGGGDGKVDTETTPVSEEIKDTYYFGVEKTSNEPWGFAFSTTVKWKTKVQSDVKKMVETDRGYKRLFFVTSRFIKADQRAKVEDELTKQYGVPVTIHDRTWISDKVFGNKRQGLAIEELKIDPSYKEVVKVGPKDTDRQASFEKLNKGIEEAVQEDRANFAIVDDAISIAIIAAKMNKPKTDVEGLFVRAKRLAEKYGSSEQVFTAKYQEIWTLYFWYNDYDILINNYQEIESLTDDTVNIFAVERLNNLFSLLRTIAVTTDKVEVRYVAAKKKILQDKLQAFKDDESRPSASLQAEEMLQIMEIPDAKDDQNAMSAIFDNLNDIVDRSTGLLGFSLETLYKLMSEMNDFYSGNQSFEALQDKLVDVISERKSSTEAAHVLLERTAQHIEGKRFYKAIACLGKTLVPLYKEEERGELVIALAQLSFAYEAVGLLWAARSAMLHAASYATMDFHSAGEINKLQLLSYARLRLLELRLGRVGYSLDWHRLNHLMNEQFLSSKEGKEKLLQDDMFYGAQLGLLLIKTPDSTLPEVELLPDTLMSMDLDLAAYGLIYRLGGKNILLEIMPEKMADTELGGFFNSYMTQPLQRDLPQEPAFYSGEKVILKSVILGTTFIVEAENQSSNIEIGEYILASLEGFLATTMEMDSYGNKSVVKISVTKNSSLGVKVSHEIKKDGSIAFDVTCGDFNPHSLKRSEQDTIYSDVFEIVVDIIGNSISFRDAHTDLEKLFRDENVGVRAFTFSSPLVVQGNVLGYKPKRDIKDWMPVGNKRYEYNKAESDKLKSELLANPREDEEEEKEKRDRNAVRHDQMENVSIIEEHLWNEAGWEGIAYIVFPDRPPVLAVMFTNEEKAKAIFHNWTDRFGREDKDEVIRVATIMGFTKANPLWYKFVISTNLGDPKDSKGKLILNAGRTHTMTPQTLNNLNGFIENYNRWGYYLIAPSFIKDKKSFPPEVFFGHGIVKKTFVNKNAWEIGPIDPEIMGLRPEDNAPVIPEGVTNPPILETIKTIFKK</sequence>
<accession>A0A2X0QUS3</accession>
<feature type="compositionally biased region" description="Basic and acidic residues" evidence="1">
    <location>
        <begin position="1"/>
        <end position="18"/>
    </location>
</feature>
<feature type="region of interest" description="Disordered" evidence="1">
    <location>
        <begin position="858"/>
        <end position="880"/>
    </location>
</feature>
<proteinExistence type="predicted"/>
<evidence type="ECO:0000313" key="2">
    <source>
        <dbReference type="EMBL" id="SPS05227.1"/>
    </source>
</evidence>
<dbReference type="AlphaFoldDB" id="A0A2X0QUS3"/>
<evidence type="ECO:0000256" key="1">
    <source>
        <dbReference type="SAM" id="MobiDB-lite"/>
    </source>
</evidence>
<protein>
    <submittedName>
        <fullName evidence="2">Uncharacterized protein</fullName>
    </submittedName>
</protein>
<feature type="region of interest" description="Disordered" evidence="1">
    <location>
        <begin position="1"/>
        <end position="26"/>
    </location>
</feature>
<reference evidence="2" key="1">
    <citation type="submission" date="2018-05" db="EMBL/GenBank/DDBJ databases">
        <authorList>
            <person name="Lanie J.A."/>
            <person name="Ng W.-L."/>
            <person name="Kazmierczak K.M."/>
            <person name="Andrzejewski T.M."/>
            <person name="Davidsen T.M."/>
            <person name="Wayne K.J."/>
            <person name="Tettelin H."/>
            <person name="Glass J.I."/>
            <person name="Rusch D."/>
            <person name="Podicherti R."/>
            <person name="Tsui H.-C.T."/>
            <person name="Winkler M.E."/>
        </authorList>
    </citation>
    <scope>NUCLEOTIDE SEQUENCE</scope>
    <source>
        <strain evidence="2">KNB</strain>
    </source>
</reference>